<dbReference type="PANTHER" id="PTHR30146:SF155">
    <property type="entry name" value="ALANINE RACEMASE"/>
    <property type="match status" value="1"/>
</dbReference>
<evidence type="ECO:0000256" key="2">
    <source>
        <dbReference type="ARBA" id="ARBA00023125"/>
    </source>
</evidence>
<reference evidence="5 6" key="1">
    <citation type="submission" date="2020-12" db="EMBL/GenBank/DDBJ databases">
        <title>Brachybacterium sp. MASK1Z-5, whole genome shotgun sequence.</title>
        <authorList>
            <person name="Tuo L."/>
        </authorList>
    </citation>
    <scope>NUCLEOTIDE SEQUENCE [LARGE SCALE GENOMIC DNA]</scope>
    <source>
        <strain evidence="5 6">MASK1Z-5</strain>
    </source>
</reference>
<dbReference type="GO" id="GO:0003677">
    <property type="term" value="F:DNA binding"/>
    <property type="evidence" value="ECO:0007669"/>
    <property type="project" value="UniProtKB-KW"/>
</dbReference>
<keyword evidence="2 5" id="KW-0238">DNA-binding</keyword>
<dbReference type="SUPFAM" id="SSF53822">
    <property type="entry name" value="Periplasmic binding protein-like I"/>
    <property type="match status" value="1"/>
</dbReference>
<comment type="caution">
    <text evidence="5">The sequence shown here is derived from an EMBL/GenBank/DDBJ whole genome shotgun (WGS) entry which is preliminary data.</text>
</comment>
<dbReference type="InterPro" id="IPR028082">
    <property type="entry name" value="Peripla_BP_I"/>
</dbReference>
<evidence type="ECO:0000313" key="5">
    <source>
        <dbReference type="EMBL" id="MBK0329998.1"/>
    </source>
</evidence>
<dbReference type="SUPFAM" id="SSF47413">
    <property type="entry name" value="lambda repressor-like DNA-binding domains"/>
    <property type="match status" value="1"/>
</dbReference>
<dbReference type="CDD" id="cd01392">
    <property type="entry name" value="HTH_LacI"/>
    <property type="match status" value="1"/>
</dbReference>
<keyword evidence="6" id="KW-1185">Reference proteome</keyword>
<dbReference type="Pfam" id="PF00356">
    <property type="entry name" value="LacI"/>
    <property type="match status" value="1"/>
</dbReference>
<evidence type="ECO:0000313" key="6">
    <source>
        <dbReference type="Proteomes" id="UP000612352"/>
    </source>
</evidence>
<evidence type="ECO:0000256" key="1">
    <source>
        <dbReference type="ARBA" id="ARBA00023015"/>
    </source>
</evidence>
<dbReference type="Proteomes" id="UP000612352">
    <property type="component" value="Unassembled WGS sequence"/>
</dbReference>
<protein>
    <submittedName>
        <fullName evidence="5">LacI family DNA-binding transcriptional regulator</fullName>
    </submittedName>
</protein>
<dbReference type="InterPro" id="IPR046335">
    <property type="entry name" value="LacI/GalR-like_sensor"/>
</dbReference>
<dbReference type="InterPro" id="IPR000843">
    <property type="entry name" value="HTH_LacI"/>
</dbReference>
<accession>A0ABS1B5T6</accession>
<sequence length="336" mass="35484">MSSTLSDVAREAGVSKGTASKALNGRSGVSAATRERVVAAAEDLGWKPSYAARALSRSATGVFGLAIARSSETVGAENFFMAFVAGMEEELSHSDRALLMQIVPDVGAEAALLERWAAERRVDGIVLMDARVDDPRIPVIADAGVPTAAMACEDLGAGIAMLLVDEEERMRTMLEHLASRAGGGHERIAYIAGPPEFLHVARRRRAFEEICAARGIGASVLTSDYRRASVARWGREILALHEDEGCRAVIVDNELLAAQLLVQLRGADLAVPRDLAVTALEDSILCTVTDPPLTALGRDVGENGRQLARLLVELAEQGPAGVVVADPGAVVERGSS</sequence>
<keyword evidence="1" id="KW-0805">Transcription regulation</keyword>
<dbReference type="PROSITE" id="PS00356">
    <property type="entry name" value="HTH_LACI_1"/>
    <property type="match status" value="1"/>
</dbReference>
<keyword evidence="3" id="KW-0804">Transcription</keyword>
<evidence type="ECO:0000256" key="3">
    <source>
        <dbReference type="ARBA" id="ARBA00023163"/>
    </source>
</evidence>
<dbReference type="RefSeq" id="WP_200500667.1">
    <property type="nucleotide sequence ID" value="NZ_JAEDAJ010000001.1"/>
</dbReference>
<feature type="domain" description="HTH lacI-type" evidence="4">
    <location>
        <begin position="3"/>
        <end position="57"/>
    </location>
</feature>
<evidence type="ECO:0000259" key="4">
    <source>
        <dbReference type="PROSITE" id="PS50932"/>
    </source>
</evidence>
<dbReference type="SMART" id="SM00354">
    <property type="entry name" value="HTH_LACI"/>
    <property type="match status" value="1"/>
</dbReference>
<dbReference type="PANTHER" id="PTHR30146">
    <property type="entry name" value="LACI-RELATED TRANSCRIPTIONAL REPRESSOR"/>
    <property type="match status" value="1"/>
</dbReference>
<dbReference type="PROSITE" id="PS50932">
    <property type="entry name" value="HTH_LACI_2"/>
    <property type="match status" value="1"/>
</dbReference>
<dbReference type="Pfam" id="PF13377">
    <property type="entry name" value="Peripla_BP_3"/>
    <property type="match status" value="1"/>
</dbReference>
<dbReference type="EMBL" id="JAEDAJ010000001">
    <property type="protein sequence ID" value="MBK0329998.1"/>
    <property type="molecule type" value="Genomic_DNA"/>
</dbReference>
<name>A0ABS1B5T6_9MICO</name>
<dbReference type="InterPro" id="IPR010982">
    <property type="entry name" value="Lambda_DNA-bd_dom_sf"/>
</dbReference>
<dbReference type="Gene3D" id="3.40.50.2300">
    <property type="match status" value="2"/>
</dbReference>
<gene>
    <name evidence="5" type="ORF">I8D64_01080</name>
</gene>
<organism evidence="5 6">
    <name type="scientific">Brachybacterium halotolerans</name>
    <dbReference type="NCBI Taxonomy" id="2795215"/>
    <lineage>
        <taxon>Bacteria</taxon>
        <taxon>Bacillati</taxon>
        <taxon>Actinomycetota</taxon>
        <taxon>Actinomycetes</taxon>
        <taxon>Micrococcales</taxon>
        <taxon>Dermabacteraceae</taxon>
        <taxon>Brachybacterium</taxon>
    </lineage>
</organism>
<proteinExistence type="predicted"/>
<dbReference type="CDD" id="cd06267">
    <property type="entry name" value="PBP1_LacI_sugar_binding-like"/>
    <property type="match status" value="1"/>
</dbReference>
<dbReference type="Gene3D" id="1.10.260.40">
    <property type="entry name" value="lambda repressor-like DNA-binding domains"/>
    <property type="match status" value="1"/>
</dbReference>